<protein>
    <submittedName>
        <fullName evidence="6">(raccoon dog) hypothetical protein</fullName>
    </submittedName>
</protein>
<evidence type="ECO:0000313" key="7">
    <source>
        <dbReference type="Proteomes" id="UP000645828"/>
    </source>
</evidence>
<dbReference type="SMART" id="SM00406">
    <property type="entry name" value="IGv"/>
    <property type="match status" value="1"/>
</dbReference>
<feature type="region of interest" description="Disordered" evidence="4">
    <location>
        <begin position="256"/>
        <end position="282"/>
    </location>
</feature>
<gene>
    <name evidence="6" type="ORF">NYPRO_LOCUS300</name>
</gene>
<reference evidence="6" key="1">
    <citation type="submission" date="2020-12" db="EMBL/GenBank/DDBJ databases">
        <authorList>
            <consortium name="Molecular Ecology Group"/>
        </authorList>
    </citation>
    <scope>NUCLEOTIDE SEQUENCE</scope>
    <source>
        <strain evidence="6">TBG_1078</strain>
    </source>
</reference>
<dbReference type="Proteomes" id="UP000645828">
    <property type="component" value="Unassembled WGS sequence"/>
</dbReference>
<sequence>MGLQLHGQLLSDKAGKTLQWKKDSGNIFNKEAIYRRHMENVFLNREKLRAFPLRSGTGQGYPPSPLFFTIVVEGLASSIRPQTEGNFIQLSKGKIKLSLFTRKGVPAPGSPGDPIQCSGHNTDKPPWSLCVQGEVQLVESGGDLVKPGGCPGRGAAGGVWGRPGEAWGSLRLSCVASGFTFSSYGMSWVRQAPGKGLQWVAAINSGGSSTYYADAVKGRFTISRDNAKNTLYLQMNSLRAEDTAVYYCAKDTVRGPQCEPRHKPPCRRSGPPGGAHSSPLLS</sequence>
<dbReference type="PANTHER" id="PTHR23266">
    <property type="entry name" value="IMMUNOGLOBULIN HEAVY CHAIN"/>
    <property type="match status" value="1"/>
</dbReference>
<comment type="caution">
    <text evidence="6">The sequence shown here is derived from an EMBL/GenBank/DDBJ whole genome shotgun (WGS) entry which is preliminary data.</text>
</comment>
<dbReference type="GO" id="GO:0002250">
    <property type="term" value="P:adaptive immune response"/>
    <property type="evidence" value="ECO:0007669"/>
    <property type="project" value="UniProtKB-KW"/>
</dbReference>
<dbReference type="InterPro" id="IPR013106">
    <property type="entry name" value="Ig_V-set"/>
</dbReference>
<keyword evidence="3" id="KW-1280">Immunoglobulin</keyword>
<dbReference type="InterPro" id="IPR013783">
    <property type="entry name" value="Ig-like_fold"/>
</dbReference>
<keyword evidence="1" id="KW-0391">Immunity</keyword>
<proteinExistence type="predicted"/>
<dbReference type="GO" id="GO:0019814">
    <property type="term" value="C:immunoglobulin complex"/>
    <property type="evidence" value="ECO:0007669"/>
    <property type="project" value="UniProtKB-KW"/>
</dbReference>
<evidence type="ECO:0000256" key="4">
    <source>
        <dbReference type="SAM" id="MobiDB-lite"/>
    </source>
</evidence>
<keyword evidence="7" id="KW-1185">Reference proteome</keyword>
<evidence type="ECO:0000256" key="2">
    <source>
        <dbReference type="ARBA" id="ARBA00023130"/>
    </source>
</evidence>
<dbReference type="Pfam" id="PF07686">
    <property type="entry name" value="V-set"/>
    <property type="match status" value="1"/>
</dbReference>
<feature type="domain" description="Ig-like" evidence="5">
    <location>
        <begin position="164"/>
        <end position="248"/>
    </location>
</feature>
<dbReference type="FunFam" id="2.60.40.10:FF:002198">
    <property type="entry name" value="Immunoglobulin heavy variable 5-2"/>
    <property type="match status" value="1"/>
</dbReference>
<dbReference type="InterPro" id="IPR036179">
    <property type="entry name" value="Ig-like_dom_sf"/>
</dbReference>
<evidence type="ECO:0000259" key="5">
    <source>
        <dbReference type="PROSITE" id="PS50835"/>
    </source>
</evidence>
<dbReference type="GO" id="GO:0005576">
    <property type="term" value="C:extracellular region"/>
    <property type="evidence" value="ECO:0007669"/>
    <property type="project" value="UniProtKB-ARBA"/>
</dbReference>
<dbReference type="SUPFAM" id="SSF48726">
    <property type="entry name" value="Immunoglobulin"/>
    <property type="match status" value="1"/>
</dbReference>
<dbReference type="EMBL" id="CAJHUB010000642">
    <property type="protein sequence ID" value="CAD7666872.1"/>
    <property type="molecule type" value="Genomic_DNA"/>
</dbReference>
<evidence type="ECO:0000256" key="1">
    <source>
        <dbReference type="ARBA" id="ARBA00022859"/>
    </source>
</evidence>
<name>A0A811XVV8_NYCPR</name>
<organism evidence="6 7">
    <name type="scientific">Nyctereutes procyonoides</name>
    <name type="common">Raccoon dog</name>
    <name type="synonym">Canis procyonoides</name>
    <dbReference type="NCBI Taxonomy" id="34880"/>
    <lineage>
        <taxon>Eukaryota</taxon>
        <taxon>Metazoa</taxon>
        <taxon>Chordata</taxon>
        <taxon>Craniata</taxon>
        <taxon>Vertebrata</taxon>
        <taxon>Euteleostomi</taxon>
        <taxon>Mammalia</taxon>
        <taxon>Eutheria</taxon>
        <taxon>Laurasiatheria</taxon>
        <taxon>Carnivora</taxon>
        <taxon>Caniformia</taxon>
        <taxon>Canidae</taxon>
        <taxon>Nyctereutes</taxon>
    </lineage>
</organism>
<dbReference type="Gene3D" id="2.60.40.10">
    <property type="entry name" value="Immunoglobulins"/>
    <property type="match status" value="1"/>
</dbReference>
<evidence type="ECO:0000256" key="3">
    <source>
        <dbReference type="ARBA" id="ARBA00043265"/>
    </source>
</evidence>
<dbReference type="InterPro" id="IPR050199">
    <property type="entry name" value="IgHV"/>
</dbReference>
<dbReference type="InterPro" id="IPR007110">
    <property type="entry name" value="Ig-like_dom"/>
</dbReference>
<dbReference type="PROSITE" id="PS50835">
    <property type="entry name" value="IG_LIKE"/>
    <property type="match status" value="1"/>
</dbReference>
<accession>A0A811XVV8</accession>
<dbReference type="CDD" id="cd04981">
    <property type="entry name" value="IgV_H"/>
    <property type="match status" value="1"/>
</dbReference>
<dbReference type="AlphaFoldDB" id="A0A811XVV8"/>
<evidence type="ECO:0000313" key="6">
    <source>
        <dbReference type="EMBL" id="CAD7666872.1"/>
    </source>
</evidence>
<keyword evidence="2" id="KW-1064">Adaptive immunity</keyword>